<dbReference type="Proteomes" id="UP000664914">
    <property type="component" value="Chromosome"/>
</dbReference>
<dbReference type="InterPro" id="IPR006528">
    <property type="entry name" value="Phage_head_morphogenesis_dom"/>
</dbReference>
<protein>
    <recommendedName>
        <fullName evidence="1">Phage head morphogenesis domain-containing protein</fullName>
    </recommendedName>
</protein>
<dbReference type="RefSeq" id="WP_208631741.1">
    <property type="nucleotide sequence ID" value="NZ_CP059319.1"/>
</dbReference>
<evidence type="ECO:0000313" key="2">
    <source>
        <dbReference type="EMBL" id="QTH19777.1"/>
    </source>
</evidence>
<dbReference type="Pfam" id="PF04233">
    <property type="entry name" value="Phage_Mu_F"/>
    <property type="match status" value="1"/>
</dbReference>
<accession>A0A975CYN9</accession>
<gene>
    <name evidence="2" type="ORF">HRJ34_15540</name>
</gene>
<dbReference type="EMBL" id="CP059319">
    <property type="protein sequence ID" value="QTH19777.1"/>
    <property type="molecule type" value="Genomic_DNA"/>
</dbReference>
<proteinExistence type="predicted"/>
<name>A0A975CYN9_9SPHN</name>
<feature type="domain" description="Phage head morphogenesis" evidence="1">
    <location>
        <begin position="158"/>
        <end position="270"/>
    </location>
</feature>
<evidence type="ECO:0000313" key="3">
    <source>
        <dbReference type="Proteomes" id="UP000664914"/>
    </source>
</evidence>
<reference evidence="2" key="2">
    <citation type="submission" date="2021-04" db="EMBL/GenBank/DDBJ databases">
        <title>Isolation and genomic analysis of the ibuprofen-degrading bacterium Sphingomonas strain MPO218.</title>
        <authorList>
            <person name="Aulestia M."/>
            <person name="Flores A."/>
            <person name="Mangas E.L."/>
            <person name="Perez-Pulido A.J."/>
            <person name="Santero E."/>
            <person name="Camacho E.M."/>
        </authorList>
    </citation>
    <scope>NUCLEOTIDE SEQUENCE</scope>
    <source>
        <strain evidence="2">MPO218</strain>
    </source>
</reference>
<sequence length="278" mass="31473">MAYSLAALVRRTRNPRRKQIVIRDIRPPQMLANDLYRSAYARVCAAWEAAIPRIMAEYERSLPVRDAIRDNASDLGDLFRILGDELTRLILDLIPELRDWTFRTDRWHRDQWRGAVLSATGVDIETILYASGTPTTVGETLAWNTALIKDVSDQTRQRISSAVFAGLQARKPAREVAAEIRDAVGMSRRRSQLIASDQLAKLASGLDSERMHDAGISQFKYRHSGKVHARKWHRARDGKLYELESGEQVEGPDDIARDDMPGVPPYCGCRKQAVLTFD</sequence>
<reference evidence="2" key="1">
    <citation type="submission" date="2020-07" db="EMBL/GenBank/DDBJ databases">
        <authorList>
            <person name="Camacho E."/>
        </authorList>
    </citation>
    <scope>NUCLEOTIDE SEQUENCE</scope>
    <source>
        <strain evidence="2">MPO218</strain>
    </source>
</reference>
<dbReference type="AlphaFoldDB" id="A0A975CYN9"/>
<evidence type="ECO:0000259" key="1">
    <source>
        <dbReference type="Pfam" id="PF04233"/>
    </source>
</evidence>
<organism evidence="2 3">
    <name type="scientific">Rhizorhabdus wittichii</name>
    <dbReference type="NCBI Taxonomy" id="160791"/>
    <lineage>
        <taxon>Bacteria</taxon>
        <taxon>Pseudomonadati</taxon>
        <taxon>Pseudomonadota</taxon>
        <taxon>Alphaproteobacteria</taxon>
        <taxon>Sphingomonadales</taxon>
        <taxon>Sphingomonadaceae</taxon>
        <taxon>Rhizorhabdus</taxon>
    </lineage>
</organism>